<keyword evidence="3" id="KW-0808">Transferase</keyword>
<protein>
    <submittedName>
        <fullName evidence="3">Serine threonine protein kinase</fullName>
    </submittedName>
</protein>
<evidence type="ECO:0000259" key="2">
    <source>
        <dbReference type="PROSITE" id="PS50011"/>
    </source>
</evidence>
<reference evidence="3 4" key="1">
    <citation type="journal article" date="2011" name="Genome Biol.">
        <title>Comparative genome sequence analysis underscores mycoparasitism as the ancestral life style of Trichoderma.</title>
        <authorList>
            <person name="Kubicek C.P."/>
            <person name="Herrera-Estrella A."/>
            <person name="Seidl-Seiboth V."/>
            <person name="Martinez D.A."/>
            <person name="Druzhinina I.S."/>
            <person name="Thon M."/>
            <person name="Zeilinger S."/>
            <person name="Casas-Flores S."/>
            <person name="Horwitz B.A."/>
            <person name="Mukherjee P.K."/>
            <person name="Mukherjee M."/>
            <person name="Kredics L."/>
            <person name="Alcaraz L.D."/>
            <person name="Aerts A."/>
            <person name="Antal Z."/>
            <person name="Atanasova L."/>
            <person name="Cervantes-Badillo M.G."/>
            <person name="Challacombe J."/>
            <person name="Chertkov O."/>
            <person name="McCluskey K."/>
            <person name="Coulpier F."/>
            <person name="Deshpande N."/>
            <person name="von Doehren H."/>
            <person name="Ebbole D.J."/>
            <person name="Esquivel-Naranjo E.U."/>
            <person name="Fekete E."/>
            <person name="Flipphi M."/>
            <person name="Glaser F."/>
            <person name="Gomez-Rodriguez E.Y."/>
            <person name="Gruber S."/>
            <person name="Han C."/>
            <person name="Henrissat B."/>
            <person name="Hermosa R."/>
            <person name="Hernandez-Onate M."/>
            <person name="Karaffa L."/>
            <person name="Kosti I."/>
            <person name="Le Crom S."/>
            <person name="Lindquist E."/>
            <person name="Lucas S."/>
            <person name="Luebeck M."/>
            <person name="Luebeck P.S."/>
            <person name="Margeot A."/>
            <person name="Metz B."/>
            <person name="Misra M."/>
            <person name="Nevalainen H."/>
            <person name="Omann M."/>
            <person name="Packer N."/>
            <person name="Perrone G."/>
            <person name="Uresti-Rivera E.E."/>
            <person name="Salamov A."/>
            <person name="Schmoll M."/>
            <person name="Seiboth B."/>
            <person name="Shapiro H."/>
            <person name="Sukno S."/>
            <person name="Tamayo-Ramos J.A."/>
            <person name="Tisch D."/>
            <person name="Wiest A."/>
            <person name="Wilkinson H.H."/>
            <person name="Zhang M."/>
            <person name="Coutinho P.M."/>
            <person name="Kenerley C.M."/>
            <person name="Monte E."/>
            <person name="Baker S.E."/>
            <person name="Grigoriev I.V."/>
        </authorList>
    </citation>
    <scope>NUCLEOTIDE SEQUENCE [LARGE SCALE GENOMIC DNA]</scope>
    <source>
        <strain evidence="4">ATCC 20476 / IMI 206040</strain>
    </source>
</reference>
<dbReference type="CDD" id="cd00180">
    <property type="entry name" value="PKc"/>
    <property type="match status" value="1"/>
</dbReference>
<dbReference type="Proteomes" id="UP000005426">
    <property type="component" value="Unassembled WGS sequence"/>
</dbReference>
<dbReference type="GO" id="GO:0005737">
    <property type="term" value="C:cytoplasm"/>
    <property type="evidence" value="ECO:0007669"/>
    <property type="project" value="TreeGrafter"/>
</dbReference>
<dbReference type="GO" id="GO:0004674">
    <property type="term" value="F:protein serine/threonine kinase activity"/>
    <property type="evidence" value="ECO:0007669"/>
    <property type="project" value="TreeGrafter"/>
</dbReference>
<feature type="region of interest" description="Disordered" evidence="1">
    <location>
        <begin position="75"/>
        <end position="96"/>
    </location>
</feature>
<dbReference type="InterPro" id="IPR011009">
    <property type="entry name" value="Kinase-like_dom_sf"/>
</dbReference>
<dbReference type="OMA" id="KESWNIN"/>
<dbReference type="InterPro" id="IPR053235">
    <property type="entry name" value="Ser_Thr_kinase"/>
</dbReference>
<keyword evidence="3" id="KW-0418">Kinase</keyword>
<dbReference type="Pfam" id="PF00069">
    <property type="entry name" value="Pkinase"/>
    <property type="match status" value="1"/>
</dbReference>
<dbReference type="STRING" id="452589.G9P1I7"/>
<dbReference type="eggNOG" id="KOG1187">
    <property type="taxonomic scope" value="Eukaryota"/>
</dbReference>
<proteinExistence type="predicted"/>
<feature type="domain" description="Protein kinase" evidence="2">
    <location>
        <begin position="347"/>
        <end position="611"/>
    </location>
</feature>
<organism evidence="3 4">
    <name type="scientific">Hypocrea atroviridis (strain ATCC 20476 / IMI 206040)</name>
    <name type="common">Trichoderma atroviride</name>
    <dbReference type="NCBI Taxonomy" id="452589"/>
    <lineage>
        <taxon>Eukaryota</taxon>
        <taxon>Fungi</taxon>
        <taxon>Dikarya</taxon>
        <taxon>Ascomycota</taxon>
        <taxon>Pezizomycotina</taxon>
        <taxon>Sordariomycetes</taxon>
        <taxon>Hypocreomycetidae</taxon>
        <taxon>Hypocreales</taxon>
        <taxon>Hypocreaceae</taxon>
        <taxon>Trichoderma</taxon>
    </lineage>
</organism>
<dbReference type="SUPFAM" id="SSF56112">
    <property type="entry name" value="Protein kinase-like (PK-like)"/>
    <property type="match status" value="1"/>
</dbReference>
<feature type="region of interest" description="Disordered" evidence="1">
    <location>
        <begin position="1"/>
        <end position="31"/>
    </location>
</feature>
<comment type="caution">
    <text evidence="3">The sequence shown here is derived from an EMBL/GenBank/DDBJ whole genome shotgun (WGS) entry which is preliminary data.</text>
</comment>
<gene>
    <name evidence="3" type="ORF">TRIATDRAFT_86574</name>
</gene>
<dbReference type="EMBL" id="ABDG02000026">
    <property type="protein sequence ID" value="EHK42540.1"/>
    <property type="molecule type" value="Genomic_DNA"/>
</dbReference>
<dbReference type="InterPro" id="IPR000719">
    <property type="entry name" value="Prot_kinase_dom"/>
</dbReference>
<evidence type="ECO:0000256" key="1">
    <source>
        <dbReference type="SAM" id="MobiDB-lite"/>
    </source>
</evidence>
<sequence>MSQSDEDVLEPFATAQSHLSTSSPQTPVNPRVLRSISVPNTADAGRCVMTQLSIKSPRLSSPASSAMMRTRDEAVSFSDGVSTMPSTAGPPQSADDELQADTIRNDNQVRIQGIVTSLKNMSLSKPETRLAIYFDQSDRASIVKNSSVFYAEQPAKGVEMFCVAQRLADVDYRMQVQFKTPRAHSKLIDIKCQIVYNPWTDDCVLINWAGKALYLVNIKHPYTYGLLSPGQRYKIRPGLWGIADFQSNDVVYDCIVKFLLNGRRHTVSITPRSSARRNGRLTKRQVLDASLSTDIAIPSPRFMRNSQANAEKATKNPLLGLKGGDVANIEMPLRDTTFRQEGSNYQLQIVGKISPKGVSSVYSCRHSLIDDGKIAVKVIDYGDEFLGELGVAYCSKLYKREKHFLERLNHGNIVSLKGFDGRVLAMYLERLPHSLARGIDSPFSLSDASKIFKDVSSALKYLANKGIAHNDIKPSNIAYSATRGAVLLDFGIASSSNELSGGGTPWYLPPEFITSSGRCPAGDIWAFGVVMLYILRKIQLPESKESWNINDVRNNSSAAKNEMKKWLAMIIKTRNGLDKTSPIEYATYLMLDENPATRMTARGIQNTIEYLK</sequence>
<dbReference type="Gene3D" id="1.10.510.10">
    <property type="entry name" value="Transferase(Phosphotransferase) domain 1"/>
    <property type="match status" value="1"/>
</dbReference>
<dbReference type="PROSITE" id="PS50011">
    <property type="entry name" value="PROTEIN_KINASE_DOM"/>
    <property type="match status" value="1"/>
</dbReference>
<feature type="compositionally biased region" description="Polar residues" evidence="1">
    <location>
        <begin position="14"/>
        <end position="28"/>
    </location>
</feature>
<dbReference type="GO" id="GO:0005524">
    <property type="term" value="F:ATP binding"/>
    <property type="evidence" value="ECO:0007669"/>
    <property type="project" value="InterPro"/>
</dbReference>
<dbReference type="OrthoDB" id="1668230at2759"/>
<dbReference type="AlphaFoldDB" id="G9P1I7"/>
<keyword evidence="4" id="KW-1185">Reference proteome</keyword>
<name>G9P1I7_HYPAI</name>
<dbReference type="PANTHER" id="PTHR24361">
    <property type="entry name" value="MITOGEN-ACTIVATED KINASE KINASE KINASE"/>
    <property type="match status" value="1"/>
</dbReference>
<dbReference type="SMART" id="SM00220">
    <property type="entry name" value="S_TKc"/>
    <property type="match status" value="1"/>
</dbReference>
<accession>G9P1I7</accession>
<evidence type="ECO:0000313" key="3">
    <source>
        <dbReference type="EMBL" id="EHK42540.1"/>
    </source>
</evidence>
<evidence type="ECO:0000313" key="4">
    <source>
        <dbReference type="Proteomes" id="UP000005426"/>
    </source>
</evidence>
<feature type="compositionally biased region" description="Polar residues" evidence="1">
    <location>
        <begin position="79"/>
        <end position="90"/>
    </location>
</feature>
<dbReference type="HOGENOM" id="CLU_021323_1_0_1"/>